<dbReference type="AlphaFoldDB" id="A0A398B4A3"/>
<evidence type="ECO:0000256" key="1">
    <source>
        <dbReference type="ARBA" id="ARBA00004651"/>
    </source>
</evidence>
<feature type="transmembrane region" description="Helical" evidence="6">
    <location>
        <begin position="250"/>
        <end position="272"/>
    </location>
</feature>
<feature type="domain" description="Major facilitator superfamily (MFS) profile" evidence="7">
    <location>
        <begin position="14"/>
        <end position="400"/>
    </location>
</feature>
<reference evidence="8 9" key="1">
    <citation type="submission" date="2018-08" db="EMBL/GenBank/DDBJ databases">
        <title>Bacillus jemisoniae sp. nov., Bacillus chryseoplanitiae sp. nov., Bacillus resnikiae sp. nov., and Bacillus frankliniae sp. nov., isolated from Viking spacecraft and associated surfaces.</title>
        <authorList>
            <person name="Seuylemezian A."/>
            <person name="Vaishampayan P."/>
        </authorList>
    </citation>
    <scope>NUCLEOTIDE SEQUENCE [LARGE SCALE GENOMIC DNA]</scope>
    <source>
        <strain evidence="8 9">MA001</strain>
    </source>
</reference>
<feature type="transmembrane region" description="Helical" evidence="6">
    <location>
        <begin position="80"/>
        <end position="101"/>
    </location>
</feature>
<feature type="transmembrane region" description="Helical" evidence="6">
    <location>
        <begin position="170"/>
        <end position="188"/>
    </location>
</feature>
<dbReference type="Pfam" id="PF07690">
    <property type="entry name" value="MFS_1"/>
    <property type="match status" value="1"/>
</dbReference>
<dbReference type="SUPFAM" id="SSF103473">
    <property type="entry name" value="MFS general substrate transporter"/>
    <property type="match status" value="1"/>
</dbReference>
<evidence type="ECO:0000256" key="5">
    <source>
        <dbReference type="ARBA" id="ARBA00023136"/>
    </source>
</evidence>
<dbReference type="GO" id="GO:0022857">
    <property type="term" value="F:transmembrane transporter activity"/>
    <property type="evidence" value="ECO:0007669"/>
    <property type="project" value="InterPro"/>
</dbReference>
<feature type="transmembrane region" description="Helical" evidence="6">
    <location>
        <begin position="373"/>
        <end position="396"/>
    </location>
</feature>
<feature type="transmembrane region" description="Helical" evidence="6">
    <location>
        <begin position="43"/>
        <end position="64"/>
    </location>
</feature>
<feature type="transmembrane region" description="Helical" evidence="6">
    <location>
        <begin position="308"/>
        <end position="331"/>
    </location>
</feature>
<organism evidence="8 9">
    <name type="scientific">Peribacillus asahii</name>
    <dbReference type="NCBI Taxonomy" id="228899"/>
    <lineage>
        <taxon>Bacteria</taxon>
        <taxon>Bacillati</taxon>
        <taxon>Bacillota</taxon>
        <taxon>Bacilli</taxon>
        <taxon>Bacillales</taxon>
        <taxon>Bacillaceae</taxon>
        <taxon>Peribacillus</taxon>
    </lineage>
</organism>
<keyword evidence="2" id="KW-0813">Transport</keyword>
<dbReference type="PANTHER" id="PTHR11662:SF399">
    <property type="entry name" value="FI19708P1-RELATED"/>
    <property type="match status" value="1"/>
</dbReference>
<evidence type="ECO:0000256" key="2">
    <source>
        <dbReference type="ARBA" id="ARBA00022448"/>
    </source>
</evidence>
<gene>
    <name evidence="8" type="ORF">D1953_15190</name>
</gene>
<dbReference type="EMBL" id="QWVS01000032">
    <property type="protein sequence ID" value="RID83648.1"/>
    <property type="molecule type" value="Genomic_DNA"/>
</dbReference>
<dbReference type="Gene3D" id="1.20.1250.20">
    <property type="entry name" value="MFS general substrate transporter like domains"/>
    <property type="match status" value="2"/>
</dbReference>
<evidence type="ECO:0000313" key="9">
    <source>
        <dbReference type="Proteomes" id="UP000266016"/>
    </source>
</evidence>
<keyword evidence="3 6" id="KW-0812">Transmembrane</keyword>
<evidence type="ECO:0000256" key="6">
    <source>
        <dbReference type="SAM" id="Phobius"/>
    </source>
</evidence>
<keyword evidence="9" id="KW-1185">Reference proteome</keyword>
<protein>
    <submittedName>
        <fullName evidence="8">MFS transporter</fullName>
    </submittedName>
</protein>
<dbReference type="RefSeq" id="WP_119118030.1">
    <property type="nucleotide sequence ID" value="NZ_QWVS01000032.1"/>
</dbReference>
<dbReference type="InterPro" id="IPR050382">
    <property type="entry name" value="MFS_Na/Anion_cotransporter"/>
</dbReference>
<comment type="caution">
    <text evidence="8">The sequence shown here is derived from an EMBL/GenBank/DDBJ whole genome shotgun (WGS) entry which is preliminary data.</text>
</comment>
<proteinExistence type="predicted"/>
<keyword evidence="4 6" id="KW-1133">Transmembrane helix</keyword>
<dbReference type="GO" id="GO:0005886">
    <property type="term" value="C:plasma membrane"/>
    <property type="evidence" value="ECO:0007669"/>
    <property type="project" value="UniProtKB-SubCell"/>
</dbReference>
<keyword evidence="5 6" id="KW-0472">Membrane</keyword>
<dbReference type="Proteomes" id="UP000266016">
    <property type="component" value="Unassembled WGS sequence"/>
</dbReference>
<feature type="transmembrane region" description="Helical" evidence="6">
    <location>
        <begin position="218"/>
        <end position="238"/>
    </location>
</feature>
<feature type="transmembrane region" description="Helical" evidence="6">
    <location>
        <begin position="343"/>
        <end position="367"/>
    </location>
</feature>
<evidence type="ECO:0000256" key="4">
    <source>
        <dbReference type="ARBA" id="ARBA00022989"/>
    </source>
</evidence>
<evidence type="ECO:0000256" key="3">
    <source>
        <dbReference type="ARBA" id="ARBA00022692"/>
    </source>
</evidence>
<dbReference type="PANTHER" id="PTHR11662">
    <property type="entry name" value="SOLUTE CARRIER FAMILY 17"/>
    <property type="match status" value="1"/>
</dbReference>
<sequence length="415" mass="45378">MQNNQINNKKRHVILALLFLGWCLSYLDRMAMNVGIVEIAKDFNLSPSVMGVVLSSFFAGYALMQLPGGWLADKFGSRKVITVAIVFWSIFTILTGMAWSLMSMIMIRFMFGLGEGAYPAASSKAIADVFPKAERTSAQTIMMSSNSLGGVIAPLIATPLLVWIGWHNLFITIGILGVFVATLLWYYLSPKNMQVETVEEETVQKVSFKDVLKIRTSWQLAIMWFGVSTVVWGLISWMPPYLVNVRGLDLMSMGMLTSIPALAGAVGVIIGGQLIKSLLSGKEKYLAIVSFIIMIASLYLLFNAPSVSLVITYQAICMFFHGPIVAIIFSLPHKMFSKNVIGSTFGMINLGGMIGAFLAPMVMGYLIEVFNGLYVSAFMYIIACAVLGIFAAAGLITKKNLSSEAHEGSRDETVI</sequence>
<comment type="subcellular location">
    <subcellularLocation>
        <location evidence="1">Cell membrane</location>
        <topology evidence="1">Multi-pass membrane protein</topology>
    </subcellularLocation>
</comment>
<feature type="transmembrane region" description="Helical" evidence="6">
    <location>
        <begin position="284"/>
        <end position="302"/>
    </location>
</feature>
<dbReference type="CDD" id="cd17319">
    <property type="entry name" value="MFS_ExuT_GudP_like"/>
    <property type="match status" value="1"/>
</dbReference>
<dbReference type="InterPro" id="IPR036259">
    <property type="entry name" value="MFS_trans_sf"/>
</dbReference>
<name>A0A398B4A3_9BACI</name>
<evidence type="ECO:0000313" key="8">
    <source>
        <dbReference type="EMBL" id="RID83648.1"/>
    </source>
</evidence>
<dbReference type="PROSITE" id="PS50850">
    <property type="entry name" value="MFS"/>
    <property type="match status" value="1"/>
</dbReference>
<dbReference type="InterPro" id="IPR020846">
    <property type="entry name" value="MFS_dom"/>
</dbReference>
<accession>A0A398B4A3</accession>
<dbReference type="InterPro" id="IPR011701">
    <property type="entry name" value="MFS"/>
</dbReference>
<evidence type="ECO:0000259" key="7">
    <source>
        <dbReference type="PROSITE" id="PS50850"/>
    </source>
</evidence>
<feature type="transmembrane region" description="Helical" evidence="6">
    <location>
        <begin position="12"/>
        <end position="31"/>
    </location>
</feature>